<evidence type="ECO:0000256" key="3">
    <source>
        <dbReference type="ARBA" id="ARBA00017562"/>
    </source>
</evidence>
<evidence type="ECO:0000256" key="5">
    <source>
        <dbReference type="ARBA" id="ARBA00022832"/>
    </source>
</evidence>
<dbReference type="PRINTS" id="PR01071">
    <property type="entry name" value="ACOABIOTINCC"/>
</dbReference>
<dbReference type="PANTHER" id="PTHR45266:SF3">
    <property type="entry name" value="OXALOACETATE DECARBOXYLASE ALPHA CHAIN"/>
    <property type="match status" value="1"/>
</dbReference>
<proteinExistence type="predicted"/>
<evidence type="ECO:0000313" key="11">
    <source>
        <dbReference type="EMBL" id="TCN33325.1"/>
    </source>
</evidence>
<dbReference type="InterPro" id="IPR050709">
    <property type="entry name" value="Biotin_Carboxyl_Carrier/Decarb"/>
</dbReference>
<dbReference type="InterPro" id="IPR001882">
    <property type="entry name" value="Biotin_BS"/>
</dbReference>
<protein>
    <recommendedName>
        <fullName evidence="3 9">Biotin carboxyl carrier protein of acetyl-CoA carboxylase</fullName>
    </recommendedName>
</protein>
<keyword evidence="7 9" id="KW-0275">Fatty acid biosynthesis</keyword>
<dbReference type="PROSITE" id="PS00188">
    <property type="entry name" value="BIOTIN"/>
    <property type="match status" value="1"/>
</dbReference>
<reference evidence="11 12" key="1">
    <citation type="submission" date="2019-03" db="EMBL/GenBank/DDBJ databases">
        <title>Genomic Encyclopedia of Type Strains, Phase IV (KMG-V): Genome sequencing to study the core and pangenomes of soil and plant-associated prokaryotes.</title>
        <authorList>
            <person name="Whitman W."/>
        </authorList>
    </citation>
    <scope>NUCLEOTIDE SEQUENCE [LARGE SCALE GENOMIC DNA]</scope>
    <source>
        <strain evidence="11 12">23C40</strain>
    </source>
</reference>
<dbReference type="InterPro" id="IPR001249">
    <property type="entry name" value="AcCoA_biotinCC"/>
</dbReference>
<name>A0A4R2C1G1_9HYPH</name>
<evidence type="ECO:0000256" key="1">
    <source>
        <dbReference type="ARBA" id="ARBA00003761"/>
    </source>
</evidence>
<comment type="caution">
    <text evidence="11">The sequence shown here is derived from an EMBL/GenBank/DDBJ whole genome shotgun (WGS) entry which is preliminary data.</text>
</comment>
<dbReference type="UniPathway" id="UPA00094"/>
<evidence type="ECO:0000256" key="7">
    <source>
        <dbReference type="ARBA" id="ARBA00023160"/>
    </source>
</evidence>
<evidence type="ECO:0000256" key="9">
    <source>
        <dbReference type="RuleBase" id="RU364072"/>
    </source>
</evidence>
<keyword evidence="5 9" id="KW-0276">Fatty acid metabolism</keyword>
<accession>A0A4R2C1G1</accession>
<evidence type="ECO:0000256" key="8">
    <source>
        <dbReference type="ARBA" id="ARBA00023267"/>
    </source>
</evidence>
<evidence type="ECO:0000259" key="10">
    <source>
        <dbReference type="Pfam" id="PF00364"/>
    </source>
</evidence>
<organism evidence="11 12">
    <name type="scientific">Sinorhizobium americanum</name>
    <dbReference type="NCBI Taxonomy" id="194963"/>
    <lineage>
        <taxon>Bacteria</taxon>
        <taxon>Pseudomonadati</taxon>
        <taxon>Pseudomonadota</taxon>
        <taxon>Alphaproteobacteria</taxon>
        <taxon>Hyphomicrobiales</taxon>
        <taxon>Rhizobiaceae</taxon>
        <taxon>Sinorhizobium/Ensifer group</taxon>
        <taxon>Sinorhizobium</taxon>
    </lineage>
</organism>
<evidence type="ECO:0000256" key="2">
    <source>
        <dbReference type="ARBA" id="ARBA00005194"/>
    </source>
</evidence>
<keyword evidence="4 9" id="KW-0444">Lipid biosynthesis</keyword>
<comment type="function">
    <text evidence="1 9">This protein is a component of the acetyl coenzyme A carboxylase complex; first, biotin carboxylase catalyzes the carboxylation of the carrier protein and then the transcarboxylase transfers the carboxyl group to form malonyl-CoA.</text>
</comment>
<keyword evidence="6 9" id="KW-0443">Lipid metabolism</keyword>
<dbReference type="PANTHER" id="PTHR45266">
    <property type="entry name" value="OXALOACETATE DECARBOXYLASE ALPHA CHAIN"/>
    <property type="match status" value="1"/>
</dbReference>
<dbReference type="Proteomes" id="UP000295043">
    <property type="component" value="Unassembled WGS sequence"/>
</dbReference>
<dbReference type="GO" id="GO:0003989">
    <property type="term" value="F:acetyl-CoA carboxylase activity"/>
    <property type="evidence" value="ECO:0007669"/>
    <property type="project" value="InterPro"/>
</dbReference>
<dbReference type="CDD" id="cd06850">
    <property type="entry name" value="biotinyl_domain"/>
    <property type="match status" value="1"/>
</dbReference>
<dbReference type="Pfam" id="PF00364">
    <property type="entry name" value="Biotin_lipoyl"/>
    <property type="match status" value="1"/>
</dbReference>
<dbReference type="RefSeq" id="WP_132073509.1">
    <property type="nucleotide sequence ID" value="NZ_SLVU01000003.1"/>
</dbReference>
<dbReference type="Gene3D" id="2.40.50.100">
    <property type="match status" value="1"/>
</dbReference>
<dbReference type="GO" id="GO:0009317">
    <property type="term" value="C:acetyl-CoA carboxylase complex"/>
    <property type="evidence" value="ECO:0007669"/>
    <property type="project" value="InterPro"/>
</dbReference>
<evidence type="ECO:0000256" key="6">
    <source>
        <dbReference type="ARBA" id="ARBA00023098"/>
    </source>
</evidence>
<comment type="pathway">
    <text evidence="2 9">Lipid metabolism; fatty acid biosynthesis.</text>
</comment>
<dbReference type="InterPro" id="IPR000089">
    <property type="entry name" value="Biotin_lipoyl"/>
</dbReference>
<sequence length="146" mass="15386">MDLETIKTLIDFVGRSRVSELTVSEDGTTVRISAGLAKRTSPEPIPNGRRERIVEVTPADGGEIARGDSSRMVKAPVFGVLHRSPNPGAPAFVEVGDVVGVGQNLCIVEAMKVFNTVSAHRAGPITRILAGDGLEVEAGQPLMEIG</sequence>
<feature type="domain" description="Lipoyl-binding" evidence="10">
    <location>
        <begin position="73"/>
        <end position="145"/>
    </location>
</feature>
<evidence type="ECO:0000256" key="4">
    <source>
        <dbReference type="ARBA" id="ARBA00022516"/>
    </source>
</evidence>
<dbReference type="EMBL" id="SLVU01000003">
    <property type="protein sequence ID" value="TCN33325.1"/>
    <property type="molecule type" value="Genomic_DNA"/>
</dbReference>
<dbReference type="GO" id="GO:0006633">
    <property type="term" value="P:fatty acid biosynthetic process"/>
    <property type="evidence" value="ECO:0007669"/>
    <property type="project" value="UniProtKB-UniPathway"/>
</dbReference>
<dbReference type="InterPro" id="IPR011053">
    <property type="entry name" value="Single_hybrid_motif"/>
</dbReference>
<evidence type="ECO:0000313" key="12">
    <source>
        <dbReference type="Proteomes" id="UP000295043"/>
    </source>
</evidence>
<dbReference type="SUPFAM" id="SSF51230">
    <property type="entry name" value="Single hybrid motif"/>
    <property type="match status" value="1"/>
</dbReference>
<gene>
    <name evidence="11" type="ORF">EV184_103339</name>
</gene>
<keyword evidence="8 9" id="KW-0092">Biotin</keyword>
<dbReference type="AlphaFoldDB" id="A0A4R2C1G1"/>